<dbReference type="GO" id="GO:0005524">
    <property type="term" value="F:ATP binding"/>
    <property type="evidence" value="ECO:0007669"/>
    <property type="project" value="UniProtKB-KW"/>
</dbReference>
<dbReference type="EMBL" id="CP043450">
    <property type="protein sequence ID" value="QEM12503.1"/>
    <property type="molecule type" value="Genomic_DNA"/>
</dbReference>
<dbReference type="SMART" id="SM00382">
    <property type="entry name" value="AAA"/>
    <property type="match status" value="1"/>
</dbReference>
<feature type="domain" description="ABC transmembrane type-1" evidence="10">
    <location>
        <begin position="498"/>
        <end position="770"/>
    </location>
</feature>
<feature type="transmembrane region" description="Helical" evidence="8">
    <location>
        <begin position="710"/>
        <end position="732"/>
    </location>
</feature>
<evidence type="ECO:0000259" key="9">
    <source>
        <dbReference type="PROSITE" id="PS50893"/>
    </source>
</evidence>
<dbReference type="Pfam" id="PF00005">
    <property type="entry name" value="ABC_tran"/>
    <property type="match status" value="1"/>
</dbReference>
<dbReference type="Pfam" id="PF00664">
    <property type="entry name" value="ABC_membrane"/>
    <property type="match status" value="1"/>
</dbReference>
<dbReference type="Gene3D" id="3.40.710.10">
    <property type="entry name" value="DD-peptidase/beta-lactamase superfamily"/>
    <property type="match status" value="1"/>
</dbReference>
<evidence type="ECO:0000256" key="7">
    <source>
        <dbReference type="ARBA" id="ARBA00023136"/>
    </source>
</evidence>
<proteinExistence type="predicted"/>
<dbReference type="InterPro" id="IPR011527">
    <property type="entry name" value="ABC1_TM_dom"/>
</dbReference>
<dbReference type="InterPro" id="IPR036640">
    <property type="entry name" value="ABC1_TM_sf"/>
</dbReference>
<feature type="transmembrane region" description="Helical" evidence="8">
    <location>
        <begin position="603"/>
        <end position="621"/>
    </location>
</feature>
<feature type="transmembrane region" description="Helical" evidence="8">
    <location>
        <begin position="744"/>
        <end position="769"/>
    </location>
</feature>
<dbReference type="InterPro" id="IPR050491">
    <property type="entry name" value="AmpC-like"/>
</dbReference>
<evidence type="ECO:0000256" key="8">
    <source>
        <dbReference type="SAM" id="Phobius"/>
    </source>
</evidence>
<evidence type="ECO:0000256" key="5">
    <source>
        <dbReference type="ARBA" id="ARBA00022840"/>
    </source>
</evidence>
<dbReference type="Gene3D" id="3.40.50.300">
    <property type="entry name" value="P-loop containing nucleotide triphosphate hydrolases"/>
    <property type="match status" value="1"/>
</dbReference>
<dbReference type="PROSITE" id="PS00211">
    <property type="entry name" value="ABC_TRANSPORTER_1"/>
    <property type="match status" value="1"/>
</dbReference>
<evidence type="ECO:0000256" key="2">
    <source>
        <dbReference type="ARBA" id="ARBA00022448"/>
    </source>
</evidence>
<dbReference type="NCBIfam" id="TIGR01194">
    <property type="entry name" value="cyc_pep_trnsptr"/>
    <property type="match status" value="1"/>
</dbReference>
<feature type="transmembrane region" description="Helical" evidence="8">
    <location>
        <begin position="526"/>
        <end position="543"/>
    </location>
</feature>
<feature type="transmembrane region" description="Helical" evidence="8">
    <location>
        <begin position="459"/>
        <end position="485"/>
    </location>
</feature>
<dbReference type="Pfam" id="PF00144">
    <property type="entry name" value="Beta-lactamase"/>
    <property type="match status" value="1"/>
</dbReference>
<dbReference type="KEGG" id="mrub:DEO27_021615"/>
<feature type="transmembrane region" description="Helical" evidence="8">
    <location>
        <begin position="381"/>
        <end position="404"/>
    </location>
</feature>
<dbReference type="GO" id="GO:0016887">
    <property type="term" value="F:ATP hydrolysis activity"/>
    <property type="evidence" value="ECO:0007669"/>
    <property type="project" value="InterPro"/>
</dbReference>
<keyword evidence="5" id="KW-0067">ATP-binding</keyword>
<evidence type="ECO:0000313" key="11">
    <source>
        <dbReference type="EMBL" id="QEM12503.1"/>
    </source>
</evidence>
<dbReference type="PANTHER" id="PTHR46825">
    <property type="entry name" value="D-ALANYL-D-ALANINE-CARBOXYPEPTIDASE/ENDOPEPTIDASE AMPH"/>
    <property type="match status" value="1"/>
</dbReference>
<evidence type="ECO:0000256" key="3">
    <source>
        <dbReference type="ARBA" id="ARBA00022692"/>
    </source>
</evidence>
<sequence>MLSSTIKKAFALVGLLLLLCQVGFSQKKPVQEILKQADEEVARAMKRGNIPGLSMALIINGQEFIRNYGYANVHDNVKVSSNTLFEIGSCSKAFTALAAAELISEGRINPNAPVTDYLPWFTVQYKSKPARLLVSNLIHHTSGIPWSSISAIQPLNGADALYKTVCAINHQKLDRLPGKKFEYATINYDILALIVQTVSGQPFETYVQKNVIDKLELRHTQIGYPVYSKLLATGYKSGFLTAWPFQPPVFKGNNAAGYVISDILDMSRWLKLQMGLQPTSLYPSMLLTHQRDETVGLHDMGSYAMGWDVLLDGSSEINHDGFNPSFTAYMAFRKPAKTGVVILANASSNFTAYLGNKVIKLAAGDDPAKDYDPGDGGDSGYAIVSLALVLYICANFIYLGYLLIDIRKRNRIYEGFKRSVPVSLLKFLLILIPFAYAIYLLPTASAGFTWSAIFVWSPYSLPVCLIGLAAAVTISFVSYALSLLYPSVNKFKGKAPMLVLLGIMAGFANMIVVVLITSSLNSTVHLRYLLFYYVLVSLLYLTGRRYVQIQLIKFSRGLTYDLKSQIIDKILNTSYQKFEKIRKGNIYTALNDDVSVIGESTNVFIVLITNLITAIGAFVYLASIAFWATLLTVGLIVAILIIYYFAGASNNVFFEQARDSQNKFMSLASDMIEGFKELSLKRGKKTDYGKDLQQSAGFYKEKITKASVRFVNVFLIGETLLIVILGVVAFGFPKFFPSIQVYTISSFVVILLYLIGPINSILNSVPVILQVRVAWNRIKDFIDQIPSATVGKQTELPSKSTIDTMEIRDLCFQYQNDAGMFSVGPVNLEIYKGQIIFIIGGNGSGKTTLAKLITGLYQADSGNILIDGEEASNTPLGEYYSAIFSPAFLFEKMYDINFEGKTEKIAEYLELLGLTDKVSISNGRFSTLNLSGGQKKRLALLQCFLEDSPVYLFDEWAADQDPGYRKFFYHTLLPQMRASGKIVIAITHDDQYFDVADCVYKMNQGQMEVYEKERIPVI</sequence>
<organism evidence="11 12">
    <name type="scientific">Mucilaginibacter rubeus</name>
    <dbReference type="NCBI Taxonomy" id="2027860"/>
    <lineage>
        <taxon>Bacteria</taxon>
        <taxon>Pseudomonadati</taxon>
        <taxon>Bacteroidota</taxon>
        <taxon>Sphingobacteriia</taxon>
        <taxon>Sphingobacteriales</taxon>
        <taxon>Sphingobacteriaceae</taxon>
        <taxon>Mucilaginibacter</taxon>
    </lineage>
</organism>
<dbReference type="AlphaFoldDB" id="A0A5C1I3H3"/>
<feature type="domain" description="ABC transporter" evidence="9">
    <location>
        <begin position="805"/>
        <end position="1018"/>
    </location>
</feature>
<dbReference type="PROSITE" id="PS50929">
    <property type="entry name" value="ABC_TM1F"/>
    <property type="match status" value="1"/>
</dbReference>
<dbReference type="InterPro" id="IPR027417">
    <property type="entry name" value="P-loop_NTPase"/>
</dbReference>
<dbReference type="CDD" id="cd03225">
    <property type="entry name" value="ABC_cobalt_CbiO_domain1"/>
    <property type="match status" value="1"/>
</dbReference>
<dbReference type="RefSeq" id="WP_112575268.1">
    <property type="nucleotide sequence ID" value="NZ_CP043450.1"/>
</dbReference>
<keyword evidence="4" id="KW-0547">Nucleotide-binding</keyword>
<dbReference type="GO" id="GO:0140359">
    <property type="term" value="F:ABC-type transporter activity"/>
    <property type="evidence" value="ECO:0007669"/>
    <property type="project" value="InterPro"/>
</dbReference>
<dbReference type="GO" id="GO:0005886">
    <property type="term" value="C:plasma membrane"/>
    <property type="evidence" value="ECO:0007669"/>
    <property type="project" value="UniProtKB-SubCell"/>
</dbReference>
<dbReference type="GO" id="GO:0015833">
    <property type="term" value="P:peptide transport"/>
    <property type="evidence" value="ECO:0007669"/>
    <property type="project" value="InterPro"/>
</dbReference>
<dbReference type="OrthoDB" id="846150at2"/>
<dbReference type="InterPro" id="IPR012338">
    <property type="entry name" value="Beta-lactam/transpept-like"/>
</dbReference>
<accession>A0A5C1I3H3</accession>
<reference evidence="11" key="1">
    <citation type="submission" date="2019-08" db="EMBL/GenBank/DDBJ databases">
        <title>Comparative genome analysis confer to the adaptation heavy metal polluted environment.</title>
        <authorList>
            <person name="Li Y."/>
        </authorList>
    </citation>
    <scope>NUCLEOTIDE SEQUENCE [LARGE SCALE GENOMIC DNA]</scope>
    <source>
        <strain evidence="11">P1</strain>
    </source>
</reference>
<dbReference type="GO" id="GO:1904680">
    <property type="term" value="F:peptide transmembrane transporter activity"/>
    <property type="evidence" value="ECO:0007669"/>
    <property type="project" value="InterPro"/>
</dbReference>
<feature type="transmembrane region" description="Helical" evidence="8">
    <location>
        <begin position="627"/>
        <end position="646"/>
    </location>
</feature>
<dbReference type="InterPro" id="IPR001466">
    <property type="entry name" value="Beta-lactam-related"/>
</dbReference>
<keyword evidence="3 8" id="KW-0812">Transmembrane</keyword>
<keyword evidence="6 8" id="KW-1133">Transmembrane helix</keyword>
<keyword evidence="12" id="KW-1185">Reference proteome</keyword>
<dbReference type="InterPro" id="IPR003593">
    <property type="entry name" value="AAA+_ATPase"/>
</dbReference>
<evidence type="ECO:0000256" key="4">
    <source>
        <dbReference type="ARBA" id="ARBA00022741"/>
    </source>
</evidence>
<dbReference type="Proteomes" id="UP000251402">
    <property type="component" value="Chromosome"/>
</dbReference>
<gene>
    <name evidence="11" type="ORF">DEO27_021615</name>
</gene>
<feature type="transmembrane region" description="Helical" evidence="8">
    <location>
        <begin position="497"/>
        <end position="520"/>
    </location>
</feature>
<dbReference type="InterPro" id="IPR005898">
    <property type="entry name" value="Cyc_pep_transpt_SyrD/YojI"/>
</dbReference>
<dbReference type="InterPro" id="IPR015856">
    <property type="entry name" value="ABC_transpr_CbiO/EcfA_su"/>
</dbReference>
<dbReference type="PROSITE" id="PS50893">
    <property type="entry name" value="ABC_TRANSPORTER_2"/>
    <property type="match status" value="1"/>
</dbReference>
<protein>
    <submittedName>
        <fullName evidence="11">Cyclic peptide export ABC transporter</fullName>
    </submittedName>
</protein>
<dbReference type="SUPFAM" id="SSF90123">
    <property type="entry name" value="ABC transporter transmembrane region"/>
    <property type="match status" value="1"/>
</dbReference>
<keyword evidence="2" id="KW-0813">Transport</keyword>
<feature type="transmembrane region" description="Helical" evidence="8">
    <location>
        <begin position="424"/>
        <end position="453"/>
    </location>
</feature>
<keyword evidence="7 8" id="KW-0472">Membrane</keyword>
<evidence type="ECO:0000256" key="1">
    <source>
        <dbReference type="ARBA" id="ARBA00004651"/>
    </source>
</evidence>
<dbReference type="SUPFAM" id="SSF56601">
    <property type="entry name" value="beta-lactamase/transpeptidase-like"/>
    <property type="match status" value="1"/>
</dbReference>
<dbReference type="InterPro" id="IPR003439">
    <property type="entry name" value="ABC_transporter-like_ATP-bd"/>
</dbReference>
<dbReference type="SUPFAM" id="SSF52540">
    <property type="entry name" value="P-loop containing nucleoside triphosphate hydrolases"/>
    <property type="match status" value="1"/>
</dbReference>
<dbReference type="Gene3D" id="1.20.1560.10">
    <property type="entry name" value="ABC transporter type 1, transmembrane domain"/>
    <property type="match status" value="1"/>
</dbReference>
<evidence type="ECO:0000259" key="10">
    <source>
        <dbReference type="PROSITE" id="PS50929"/>
    </source>
</evidence>
<evidence type="ECO:0000256" key="6">
    <source>
        <dbReference type="ARBA" id="ARBA00022989"/>
    </source>
</evidence>
<dbReference type="PANTHER" id="PTHR46825:SF11">
    <property type="entry name" value="PENICILLIN-BINDING PROTEIN 4"/>
    <property type="match status" value="1"/>
</dbReference>
<evidence type="ECO:0000313" key="12">
    <source>
        <dbReference type="Proteomes" id="UP000251402"/>
    </source>
</evidence>
<name>A0A5C1I3H3_9SPHI</name>
<dbReference type="InterPro" id="IPR017871">
    <property type="entry name" value="ABC_transporter-like_CS"/>
</dbReference>
<comment type="subcellular location">
    <subcellularLocation>
        <location evidence="1">Cell membrane</location>
        <topology evidence="1">Multi-pass membrane protein</topology>
    </subcellularLocation>
</comment>